<sequence>MDYETVFSTVSVLAMLGWVLLLISPLIPKWSDRISGYAIPSLLAINYVAIVSFFPVSEGGYGSFSAVAQLFSNPNAVMAGWVHFLAFDLFVGAWICRSARAKNMSFLLVLPCLPVTFLFGPAGFLMFVALGTLRSVVGADARANDAAV</sequence>
<name>A0A0M6ZUX8_9HYPH</name>
<dbReference type="EMBL" id="CXWD01000004">
    <property type="protein sequence ID" value="CTQ66575.1"/>
    <property type="molecule type" value="Genomic_DNA"/>
</dbReference>
<feature type="transmembrane region" description="Helical" evidence="1">
    <location>
        <begin position="107"/>
        <end position="130"/>
    </location>
</feature>
<keyword evidence="1" id="KW-0812">Transmembrane</keyword>
<feature type="transmembrane region" description="Helical" evidence="1">
    <location>
        <begin position="76"/>
        <end position="95"/>
    </location>
</feature>
<protein>
    <recommendedName>
        <fullName evidence="4">DUF4281 domain-containing protein</fullName>
    </recommendedName>
</protein>
<gene>
    <name evidence="2" type="ORF">LAX5112_01017</name>
</gene>
<evidence type="ECO:0000313" key="2">
    <source>
        <dbReference type="EMBL" id="CTQ66575.1"/>
    </source>
</evidence>
<keyword evidence="1" id="KW-1133">Transmembrane helix</keyword>
<dbReference type="AlphaFoldDB" id="A0A0M6ZUX8"/>
<evidence type="ECO:0008006" key="4">
    <source>
        <dbReference type="Google" id="ProtNLM"/>
    </source>
</evidence>
<keyword evidence="1" id="KW-0472">Membrane</keyword>
<proteinExistence type="predicted"/>
<evidence type="ECO:0000256" key="1">
    <source>
        <dbReference type="SAM" id="Phobius"/>
    </source>
</evidence>
<dbReference type="InterPro" id="IPR025461">
    <property type="entry name" value="ABA4-like"/>
</dbReference>
<feature type="transmembrane region" description="Helical" evidence="1">
    <location>
        <begin position="34"/>
        <end position="56"/>
    </location>
</feature>
<reference evidence="3" key="1">
    <citation type="submission" date="2015-07" db="EMBL/GenBank/DDBJ databases">
        <authorList>
            <person name="Rodrigo-Torres Lidia"/>
            <person name="Arahal R.David."/>
        </authorList>
    </citation>
    <scope>NUCLEOTIDE SEQUENCE [LARGE SCALE GENOMIC DNA]</scope>
    <source>
        <strain evidence="3">CECT 5112</strain>
    </source>
</reference>
<dbReference type="Proteomes" id="UP000053235">
    <property type="component" value="Unassembled WGS sequence"/>
</dbReference>
<accession>A0A0M6ZUX8</accession>
<organism evidence="2 3">
    <name type="scientific">Roseibium alexandrii</name>
    <dbReference type="NCBI Taxonomy" id="388408"/>
    <lineage>
        <taxon>Bacteria</taxon>
        <taxon>Pseudomonadati</taxon>
        <taxon>Pseudomonadota</taxon>
        <taxon>Alphaproteobacteria</taxon>
        <taxon>Hyphomicrobiales</taxon>
        <taxon>Stappiaceae</taxon>
        <taxon>Roseibium</taxon>
    </lineage>
</organism>
<evidence type="ECO:0000313" key="3">
    <source>
        <dbReference type="Proteomes" id="UP000053235"/>
    </source>
</evidence>
<dbReference type="RefSeq" id="WP_008188783.1">
    <property type="nucleotide sequence ID" value="NZ_CXWD01000004.1"/>
</dbReference>
<keyword evidence="3" id="KW-1185">Reference proteome</keyword>
<dbReference type="OrthoDB" id="345237at2"/>
<feature type="transmembrane region" description="Helical" evidence="1">
    <location>
        <begin position="6"/>
        <end position="27"/>
    </location>
</feature>
<dbReference type="Pfam" id="PF14108">
    <property type="entry name" value="ABA4-like"/>
    <property type="match status" value="1"/>
</dbReference>
<dbReference type="STRING" id="388408.LAX5112_01017"/>